<dbReference type="GO" id="GO:0009986">
    <property type="term" value="C:cell surface"/>
    <property type="evidence" value="ECO:0007669"/>
    <property type="project" value="UniProtKB-SubCell"/>
</dbReference>
<dbReference type="InterPro" id="IPR012902">
    <property type="entry name" value="N_methyl_site"/>
</dbReference>
<sequence>MKKSFARLNEKGLTLIELLAVIVILGIVAAIATVSILNVIQKSRDKAFVGNAYALNEAAGYFVKHEVTSGNTLAQRITFSMVSEAGFMEAFKDPYTGNYVEPSDASFVEIEGEHIRAVCLYGENRNLCSYNGASGKPIPVHELSVDLIVKDN</sequence>
<dbReference type="AlphaFoldDB" id="A0A5D4RLL2"/>
<dbReference type="EMBL" id="VTER01000002">
    <property type="protein sequence ID" value="TYS51281.1"/>
    <property type="molecule type" value="Genomic_DNA"/>
</dbReference>
<accession>A0A5D4RLL2</accession>
<evidence type="ECO:0000256" key="1">
    <source>
        <dbReference type="ARBA" id="ARBA00004241"/>
    </source>
</evidence>
<dbReference type="Gene3D" id="3.30.700.10">
    <property type="entry name" value="Glycoprotein, Type 4 Pilin"/>
    <property type="match status" value="1"/>
</dbReference>
<dbReference type="GO" id="GO:0030420">
    <property type="term" value="P:establishment of competence for transformation"/>
    <property type="evidence" value="ECO:0007669"/>
    <property type="project" value="UniProtKB-KW"/>
</dbReference>
<dbReference type="RefSeq" id="WP_148973651.1">
    <property type="nucleotide sequence ID" value="NZ_JBNIKU010000001.1"/>
</dbReference>
<evidence type="ECO:0000256" key="3">
    <source>
        <dbReference type="SAM" id="Phobius"/>
    </source>
</evidence>
<reference evidence="4 5" key="1">
    <citation type="submission" date="2019-08" db="EMBL/GenBank/DDBJ databases">
        <title>Bacillus genomes from the desert of Cuatro Cienegas, Coahuila.</title>
        <authorList>
            <person name="Olmedo-Alvarez G."/>
        </authorList>
    </citation>
    <scope>NUCLEOTIDE SEQUENCE [LARGE SCALE GENOMIC DNA]</scope>
    <source>
        <strain evidence="4 5">CH446_14T</strain>
    </source>
</reference>
<keyword evidence="3" id="KW-1133">Transmembrane helix</keyword>
<proteinExistence type="predicted"/>
<evidence type="ECO:0000313" key="5">
    <source>
        <dbReference type="Proteomes" id="UP000322139"/>
    </source>
</evidence>
<dbReference type="Proteomes" id="UP000322139">
    <property type="component" value="Unassembled WGS sequence"/>
</dbReference>
<name>A0A5D4RLL2_9BACI</name>
<dbReference type="InterPro" id="IPR045584">
    <property type="entry name" value="Pilin-like"/>
</dbReference>
<organism evidence="4 5">
    <name type="scientific">Bacillus infantis</name>
    <dbReference type="NCBI Taxonomy" id="324767"/>
    <lineage>
        <taxon>Bacteria</taxon>
        <taxon>Bacillati</taxon>
        <taxon>Bacillota</taxon>
        <taxon>Bacilli</taxon>
        <taxon>Bacillales</taxon>
        <taxon>Bacillaceae</taxon>
        <taxon>Bacillus</taxon>
    </lineage>
</organism>
<comment type="caution">
    <text evidence="4">The sequence shown here is derived from an EMBL/GenBank/DDBJ whole genome shotgun (WGS) entry which is preliminary data.</text>
</comment>
<keyword evidence="3" id="KW-0812">Transmembrane</keyword>
<dbReference type="NCBIfam" id="TIGR02532">
    <property type="entry name" value="IV_pilin_GFxxxE"/>
    <property type="match status" value="1"/>
</dbReference>
<dbReference type="Pfam" id="PF07963">
    <property type="entry name" value="N_methyl"/>
    <property type="match status" value="1"/>
</dbReference>
<dbReference type="SUPFAM" id="SSF54523">
    <property type="entry name" value="Pili subunits"/>
    <property type="match status" value="1"/>
</dbReference>
<feature type="transmembrane region" description="Helical" evidence="3">
    <location>
        <begin position="12"/>
        <end position="37"/>
    </location>
</feature>
<evidence type="ECO:0000313" key="4">
    <source>
        <dbReference type="EMBL" id="TYS51281.1"/>
    </source>
</evidence>
<protein>
    <submittedName>
        <fullName evidence="4">Prepilin-type N-terminal cleavage/methylation domain-containing protein</fullName>
    </submittedName>
</protein>
<keyword evidence="2" id="KW-0178">Competence</keyword>
<evidence type="ECO:0000256" key="2">
    <source>
        <dbReference type="ARBA" id="ARBA00023287"/>
    </source>
</evidence>
<keyword evidence="3" id="KW-0472">Membrane</keyword>
<dbReference type="PROSITE" id="PS00409">
    <property type="entry name" value="PROKAR_NTER_METHYL"/>
    <property type="match status" value="1"/>
</dbReference>
<comment type="subcellular location">
    <subcellularLocation>
        <location evidence="1">Cell surface</location>
    </subcellularLocation>
</comment>
<gene>
    <name evidence="4" type="ORF">FZD51_04420</name>
</gene>